<reference evidence="1" key="1">
    <citation type="submission" date="2014-11" db="EMBL/GenBank/DDBJ databases">
        <authorList>
            <person name="Otto D Thomas"/>
            <person name="Naeem Raeece"/>
        </authorList>
    </citation>
    <scope>NUCLEOTIDE SEQUENCE</scope>
</reference>
<gene>
    <name evidence="1" type="ORF">Cvel_22617</name>
</gene>
<dbReference type="EMBL" id="CDMZ01001370">
    <property type="protein sequence ID" value="CEM31590.1"/>
    <property type="molecule type" value="Genomic_DNA"/>
</dbReference>
<sequence>MTHASVHLSSDVCASCSYHCENLVPEECAQKKSLIEADTAAFLGVPLEESRGLLLESLRQRLKKDRGGLK</sequence>
<evidence type="ECO:0000313" key="1">
    <source>
        <dbReference type="EMBL" id="CEM31590.1"/>
    </source>
</evidence>
<protein>
    <submittedName>
        <fullName evidence="1">Uncharacterized protein</fullName>
    </submittedName>
</protein>
<organism evidence="1">
    <name type="scientific">Chromera velia CCMP2878</name>
    <dbReference type="NCBI Taxonomy" id="1169474"/>
    <lineage>
        <taxon>Eukaryota</taxon>
        <taxon>Sar</taxon>
        <taxon>Alveolata</taxon>
        <taxon>Colpodellida</taxon>
        <taxon>Chromeraceae</taxon>
        <taxon>Chromera</taxon>
    </lineage>
</organism>
<proteinExistence type="predicted"/>
<accession>A0A0G4GN16</accession>
<dbReference type="VEuPathDB" id="CryptoDB:Cvel_22617"/>
<name>A0A0G4GN16_9ALVE</name>
<dbReference type="AlphaFoldDB" id="A0A0G4GN16"/>